<keyword evidence="1" id="KW-0808">Transferase</keyword>
<evidence type="ECO:0000313" key="2">
    <source>
        <dbReference type="Proteomes" id="UP000049855"/>
    </source>
</evidence>
<gene>
    <name evidence="1" type="ORF">SpAn4DRAFT_3888</name>
</gene>
<accession>A0A0U1KWT5</accession>
<dbReference type="GO" id="GO:0016779">
    <property type="term" value="F:nucleotidyltransferase activity"/>
    <property type="evidence" value="ECO:0007669"/>
    <property type="project" value="UniProtKB-KW"/>
</dbReference>
<dbReference type="EMBL" id="CTRP01000004">
    <property type="protein sequence ID" value="CQR71383.1"/>
    <property type="molecule type" value="Genomic_DNA"/>
</dbReference>
<dbReference type="Proteomes" id="UP000049855">
    <property type="component" value="Unassembled WGS sequence"/>
</dbReference>
<dbReference type="SUPFAM" id="SSF53955">
    <property type="entry name" value="Lysozyme-like"/>
    <property type="match status" value="1"/>
</dbReference>
<protein>
    <submittedName>
        <fullName evidence="1">DNA primase</fullName>
        <ecNumber evidence="1">2.7.7.-</ecNumber>
    </submittedName>
</protein>
<organism evidence="1 2">
    <name type="scientific">Sporomusa ovata</name>
    <dbReference type="NCBI Taxonomy" id="2378"/>
    <lineage>
        <taxon>Bacteria</taxon>
        <taxon>Bacillati</taxon>
        <taxon>Bacillota</taxon>
        <taxon>Negativicutes</taxon>
        <taxon>Selenomonadales</taxon>
        <taxon>Sporomusaceae</taxon>
        <taxon>Sporomusa</taxon>
    </lineage>
</organism>
<sequence length="752" mass="81946">MAKIGQYYLDSLPGPIAETRVQGTADPNAFGAGVGQAMGNVGNAISSAGEAVFKNDLIQQEKRRKMNVLNAETNSETEITNLLYGQEGLLHLQGENALPKVATKDTAAVPGVGQRVTDALAGIRKKYLDGFADDQEKMVFSQMFDDRARIYTRAAMQHEVQQGDIAFQQSREASRTSYANLFATLAEKGDFPGAVTALNTGMGTFNSTGKTLGIPAEALKQDNDAYASSTIAKTIIAQAKAKNIDLANRMFDYFKNDLDVNTKALVEGELKPIIEQDEDLRFIETEIKNDPSLRNPDGSINMDKALAKTTSLRGPGVTKTVNVPGRGQVSFEQLKGLVARNESGGNYDAHNDDSGAHGKYQFMPGTWSGIMSDAPMTPENQELAFEKKYKPIYDEYGAAGVLVAVYAGDSNAERYIKGENLIGDNGQPYSADAPQGEYPSVRQYVINALGNDGLQGGATTQTVAAYDDPVRFAKLENLTRATVSDSVRDVSQRLGLEVDRVKNALANVTTSQEQLETINSSSLPDSMKKDWSDKITAAYQSNLSKSANGALEVLKASGGLTVDAVQAMKNQLGFTEYVSWLAKATSQQKTDAEKANDNADTQWHSWVKSELFPGKANQQNEYIADLKAFLDNEGANGGDRTVKARQYIDNQKKDVGYILGYRARNAEGFNQIDQFFPVDEGQTPISSLILKADPNADADGWVKMLNQFSSMVQEGDPDATYAWNLIVDNGLPFTEETFWGIRNEHARANNRI</sequence>
<dbReference type="Gene3D" id="1.10.530.10">
    <property type="match status" value="1"/>
</dbReference>
<dbReference type="EC" id="2.7.7.-" evidence="1"/>
<dbReference type="RefSeq" id="WP_021167486.1">
    <property type="nucleotide sequence ID" value="NZ_CTRP01000004.1"/>
</dbReference>
<evidence type="ECO:0000313" key="1">
    <source>
        <dbReference type="EMBL" id="CQR71383.1"/>
    </source>
</evidence>
<dbReference type="AlphaFoldDB" id="A0A0U1KWT5"/>
<keyword evidence="1" id="KW-0548">Nucleotidyltransferase</keyword>
<name>A0A0U1KWT5_9FIRM</name>
<dbReference type="InterPro" id="IPR023346">
    <property type="entry name" value="Lysozyme-like_dom_sf"/>
</dbReference>
<reference evidence="2" key="1">
    <citation type="submission" date="2015-03" db="EMBL/GenBank/DDBJ databases">
        <authorList>
            <person name="Nijsse Bart"/>
        </authorList>
    </citation>
    <scope>NUCLEOTIDE SEQUENCE [LARGE SCALE GENOMIC DNA]</scope>
</reference>
<proteinExistence type="predicted"/>
<keyword evidence="2" id="KW-1185">Reference proteome</keyword>